<dbReference type="PROSITE" id="PS00216">
    <property type="entry name" value="SUGAR_TRANSPORT_1"/>
    <property type="match status" value="1"/>
</dbReference>
<feature type="transmembrane region" description="Helical" evidence="6">
    <location>
        <begin position="208"/>
        <end position="226"/>
    </location>
</feature>
<dbReference type="Proteomes" id="UP000288859">
    <property type="component" value="Unassembled WGS sequence"/>
</dbReference>
<gene>
    <name evidence="8" type="ORF">B0A52_06469</name>
</gene>
<dbReference type="PANTHER" id="PTHR23501">
    <property type="entry name" value="MAJOR FACILITATOR SUPERFAMILY"/>
    <property type="match status" value="1"/>
</dbReference>
<keyword evidence="4 6" id="KW-1133">Transmembrane helix</keyword>
<sequence length="586" mass="63087">MSQEKNNVDLITDVAQERAIIPSGEEAIDIREEALGTNLPANYYWSWQFLGTVVACCLSYNSSNLGYVLSSNSMARINADIGPSDNLVWIGLVMTLTMGVTFLLVGRLSDVFGRRMFFVVGNSFTVVGCILGAVAVNIEMIVGGNVFNGIGAAVQLSFGMIIEELVPVKHRPIWVSCIFMSGLPFLAFGPVIAQGLGDNTAASWRWCFYLGIIVAAVTSILLYLCYHPPDFHLLHSKRSRMEQVKRMDFIGMFFFTAGLVLFLIGLGWGGNKYPWNSSHVIATVVVGVVCLIIFVAYDSKFHKGDPFVPMHLFSYPGLTPMIACASVGSCVYYSMVILWPQQIAFLFPGSPLRNAFLACVIGSAVEVGQFAAGFLLKYLQWHRYVLMFVCCLLTASAGGMAAVGPGDKDLGVALMFLAVFSVGVIECVAVVNCPITCPPEHLGSALGALGSIRSTCAAIATAIYSAILANKLGSITPARVSEAALDAGLPESSLPELLEQYSSDLSDIPGITAQITSAVEDAIVQAASASFKYVWYAVIAFGAVAIFSSWFTIDYTKYYTDEVTRKLQGVGGKKNDPVKGIQDDAV</sequence>
<keyword evidence="2" id="KW-0813">Transport</keyword>
<evidence type="ECO:0000313" key="8">
    <source>
        <dbReference type="EMBL" id="RVX69406.1"/>
    </source>
</evidence>
<dbReference type="Gene3D" id="1.20.1250.20">
    <property type="entry name" value="MFS general substrate transporter like domains"/>
    <property type="match status" value="2"/>
</dbReference>
<organism evidence="8 9">
    <name type="scientific">Exophiala mesophila</name>
    <name type="common">Black yeast-like fungus</name>
    <dbReference type="NCBI Taxonomy" id="212818"/>
    <lineage>
        <taxon>Eukaryota</taxon>
        <taxon>Fungi</taxon>
        <taxon>Dikarya</taxon>
        <taxon>Ascomycota</taxon>
        <taxon>Pezizomycotina</taxon>
        <taxon>Eurotiomycetes</taxon>
        <taxon>Chaetothyriomycetidae</taxon>
        <taxon>Chaetothyriales</taxon>
        <taxon>Herpotrichiellaceae</taxon>
        <taxon>Exophiala</taxon>
    </lineage>
</organism>
<evidence type="ECO:0000313" key="9">
    <source>
        <dbReference type="Proteomes" id="UP000288859"/>
    </source>
</evidence>
<evidence type="ECO:0000259" key="7">
    <source>
        <dbReference type="PROSITE" id="PS50850"/>
    </source>
</evidence>
<feature type="transmembrane region" description="Helical" evidence="6">
    <location>
        <begin position="383"/>
        <end position="404"/>
    </location>
</feature>
<name>A0A438N138_EXOME</name>
<feature type="transmembrane region" description="Helical" evidence="6">
    <location>
        <begin position="87"/>
        <end position="105"/>
    </location>
</feature>
<feature type="transmembrane region" description="Helical" evidence="6">
    <location>
        <begin position="318"/>
        <end position="335"/>
    </location>
</feature>
<feature type="transmembrane region" description="Helical" evidence="6">
    <location>
        <begin position="445"/>
        <end position="467"/>
    </location>
</feature>
<feature type="transmembrane region" description="Helical" evidence="6">
    <location>
        <begin position="280"/>
        <end position="297"/>
    </location>
</feature>
<keyword evidence="5 6" id="KW-0472">Membrane</keyword>
<comment type="subcellular location">
    <subcellularLocation>
        <location evidence="1">Membrane</location>
        <topology evidence="1">Multi-pass membrane protein</topology>
    </subcellularLocation>
</comment>
<dbReference type="Pfam" id="PF06609">
    <property type="entry name" value="TRI12"/>
    <property type="match status" value="1"/>
</dbReference>
<dbReference type="InterPro" id="IPR036259">
    <property type="entry name" value="MFS_trans_sf"/>
</dbReference>
<evidence type="ECO:0000256" key="1">
    <source>
        <dbReference type="ARBA" id="ARBA00004141"/>
    </source>
</evidence>
<comment type="caution">
    <text evidence="8">The sequence shown here is derived from an EMBL/GenBank/DDBJ whole genome shotgun (WGS) entry which is preliminary data.</text>
</comment>
<protein>
    <recommendedName>
        <fullName evidence="7">Major facilitator superfamily (MFS) profile domain-containing protein</fullName>
    </recommendedName>
</protein>
<dbReference type="VEuPathDB" id="FungiDB:PV10_05631"/>
<dbReference type="InterPro" id="IPR020846">
    <property type="entry name" value="MFS_dom"/>
</dbReference>
<dbReference type="InterPro" id="IPR005829">
    <property type="entry name" value="Sugar_transporter_CS"/>
</dbReference>
<feature type="transmembrane region" description="Helical" evidence="6">
    <location>
        <begin position="533"/>
        <end position="553"/>
    </location>
</feature>
<dbReference type="SUPFAM" id="SSF103473">
    <property type="entry name" value="MFS general substrate transporter"/>
    <property type="match status" value="2"/>
</dbReference>
<dbReference type="PROSITE" id="PS50850">
    <property type="entry name" value="MFS"/>
    <property type="match status" value="1"/>
</dbReference>
<dbReference type="AlphaFoldDB" id="A0A438N138"/>
<dbReference type="GO" id="GO:0022857">
    <property type="term" value="F:transmembrane transporter activity"/>
    <property type="evidence" value="ECO:0007669"/>
    <property type="project" value="InterPro"/>
</dbReference>
<evidence type="ECO:0000256" key="4">
    <source>
        <dbReference type="ARBA" id="ARBA00022989"/>
    </source>
</evidence>
<evidence type="ECO:0000256" key="2">
    <source>
        <dbReference type="ARBA" id="ARBA00022448"/>
    </source>
</evidence>
<dbReference type="OrthoDB" id="2587356at2759"/>
<feature type="transmembrane region" description="Helical" evidence="6">
    <location>
        <begin position="173"/>
        <end position="196"/>
    </location>
</feature>
<dbReference type="GO" id="GO:0005886">
    <property type="term" value="C:plasma membrane"/>
    <property type="evidence" value="ECO:0007669"/>
    <property type="project" value="TreeGrafter"/>
</dbReference>
<feature type="transmembrane region" description="Helical" evidence="6">
    <location>
        <begin position="355"/>
        <end position="376"/>
    </location>
</feature>
<feature type="transmembrane region" description="Helical" evidence="6">
    <location>
        <begin position="410"/>
        <end position="433"/>
    </location>
</feature>
<evidence type="ECO:0000256" key="3">
    <source>
        <dbReference type="ARBA" id="ARBA00022692"/>
    </source>
</evidence>
<dbReference type="InterPro" id="IPR010573">
    <property type="entry name" value="MFS_Str1/Tri12-like"/>
</dbReference>
<accession>A0A438N138</accession>
<feature type="transmembrane region" description="Helical" evidence="6">
    <location>
        <begin position="117"/>
        <end position="136"/>
    </location>
</feature>
<dbReference type="PANTHER" id="PTHR23501:SF109">
    <property type="entry name" value="MAJOR FACILITATOR SUPERFAMILY (MFS) PROFILE DOMAIN-CONTAINING PROTEIN-RELATED"/>
    <property type="match status" value="1"/>
</dbReference>
<dbReference type="CDD" id="cd06179">
    <property type="entry name" value="MFS_TRI12_like"/>
    <property type="match status" value="1"/>
</dbReference>
<dbReference type="InterPro" id="IPR053791">
    <property type="entry name" value="MFS_Tri12-like"/>
</dbReference>
<proteinExistence type="predicted"/>
<feature type="transmembrane region" description="Helical" evidence="6">
    <location>
        <begin position="247"/>
        <end position="268"/>
    </location>
</feature>
<dbReference type="EMBL" id="NAJM01000029">
    <property type="protein sequence ID" value="RVX69406.1"/>
    <property type="molecule type" value="Genomic_DNA"/>
</dbReference>
<reference evidence="8 9" key="1">
    <citation type="submission" date="2017-03" db="EMBL/GenBank/DDBJ databases">
        <title>Genomes of endolithic fungi from Antarctica.</title>
        <authorList>
            <person name="Coleine C."/>
            <person name="Masonjones S."/>
            <person name="Stajich J.E."/>
        </authorList>
    </citation>
    <scope>NUCLEOTIDE SEQUENCE [LARGE SCALE GENOMIC DNA]</scope>
    <source>
        <strain evidence="8 9">CCFEE 6314</strain>
    </source>
</reference>
<evidence type="ECO:0000256" key="6">
    <source>
        <dbReference type="SAM" id="Phobius"/>
    </source>
</evidence>
<keyword evidence="3 6" id="KW-0812">Transmembrane</keyword>
<evidence type="ECO:0000256" key="5">
    <source>
        <dbReference type="ARBA" id="ARBA00023136"/>
    </source>
</evidence>
<feature type="domain" description="Major facilitator superfamily (MFS) profile" evidence="7">
    <location>
        <begin position="52"/>
        <end position="557"/>
    </location>
</feature>
<feature type="transmembrane region" description="Helical" evidence="6">
    <location>
        <begin position="142"/>
        <end position="161"/>
    </location>
</feature>